<proteinExistence type="predicted"/>
<evidence type="ECO:0000313" key="3">
    <source>
        <dbReference type="Proteomes" id="UP001566132"/>
    </source>
</evidence>
<dbReference type="EMBL" id="JBDJPC010000016">
    <property type="protein sequence ID" value="KAL1488094.1"/>
    <property type="molecule type" value="Genomic_DNA"/>
</dbReference>
<sequence length="206" mass="22506">MSVDSLYKTAKAKLSFLDSVSQHRFGGSNISATPHELPVNEDSVGVDETLCLEETQDTVFSNSDKERICRDVTIELVEGNEVEEGPANVMENTLAKSCEICRHMKERMQKKHLGEVVSDYEIMAASQQTSSLSHNNSASHYRTPTSSSSELPSPSNESSSLDSILQVAGPSSAPDYSIPEPTHFTSGAFFLHGSITRTYRFVHSGS</sequence>
<evidence type="ECO:0000256" key="1">
    <source>
        <dbReference type="SAM" id="MobiDB-lite"/>
    </source>
</evidence>
<gene>
    <name evidence="2" type="ORF">ABEB36_015462</name>
</gene>
<evidence type="ECO:0000313" key="2">
    <source>
        <dbReference type="EMBL" id="KAL1488094.1"/>
    </source>
</evidence>
<reference evidence="2 3" key="1">
    <citation type="submission" date="2024-05" db="EMBL/GenBank/DDBJ databases">
        <title>Genetic variation in Jamaican populations of the coffee berry borer (Hypothenemus hampei).</title>
        <authorList>
            <person name="Errbii M."/>
            <person name="Myrie A."/>
        </authorList>
    </citation>
    <scope>NUCLEOTIDE SEQUENCE [LARGE SCALE GENOMIC DNA]</scope>
    <source>
        <strain evidence="2">JA-Hopewell-2020-01-JO</strain>
        <tissue evidence="2">Whole body</tissue>
    </source>
</reference>
<feature type="region of interest" description="Disordered" evidence="1">
    <location>
        <begin position="127"/>
        <end position="163"/>
    </location>
</feature>
<dbReference type="AlphaFoldDB" id="A0ABD1E0B9"/>
<comment type="caution">
    <text evidence="2">The sequence shown here is derived from an EMBL/GenBank/DDBJ whole genome shotgun (WGS) entry which is preliminary data.</text>
</comment>
<organism evidence="2 3">
    <name type="scientific">Hypothenemus hampei</name>
    <name type="common">Coffee berry borer</name>
    <dbReference type="NCBI Taxonomy" id="57062"/>
    <lineage>
        <taxon>Eukaryota</taxon>
        <taxon>Metazoa</taxon>
        <taxon>Ecdysozoa</taxon>
        <taxon>Arthropoda</taxon>
        <taxon>Hexapoda</taxon>
        <taxon>Insecta</taxon>
        <taxon>Pterygota</taxon>
        <taxon>Neoptera</taxon>
        <taxon>Endopterygota</taxon>
        <taxon>Coleoptera</taxon>
        <taxon>Polyphaga</taxon>
        <taxon>Cucujiformia</taxon>
        <taxon>Curculionidae</taxon>
        <taxon>Scolytinae</taxon>
        <taxon>Hypothenemus</taxon>
    </lineage>
</organism>
<protein>
    <submittedName>
        <fullName evidence="2">Uncharacterized protein</fullName>
    </submittedName>
</protein>
<feature type="compositionally biased region" description="Low complexity" evidence="1">
    <location>
        <begin position="146"/>
        <end position="163"/>
    </location>
</feature>
<accession>A0ABD1E0B9</accession>
<feature type="compositionally biased region" description="Polar residues" evidence="1">
    <location>
        <begin position="127"/>
        <end position="145"/>
    </location>
</feature>
<dbReference type="Proteomes" id="UP001566132">
    <property type="component" value="Unassembled WGS sequence"/>
</dbReference>
<name>A0ABD1E0B9_HYPHA</name>
<keyword evidence="3" id="KW-1185">Reference proteome</keyword>